<evidence type="ECO:0000313" key="3">
    <source>
        <dbReference type="Proteomes" id="UP000775872"/>
    </source>
</evidence>
<reference evidence="2" key="1">
    <citation type="submission" date="2021-10" db="EMBL/GenBank/DDBJ databases">
        <authorList>
            <person name="Piombo E."/>
        </authorList>
    </citation>
    <scope>NUCLEOTIDE SEQUENCE</scope>
</reference>
<feature type="region of interest" description="Disordered" evidence="1">
    <location>
        <begin position="1"/>
        <end position="25"/>
    </location>
</feature>
<organism evidence="2 3">
    <name type="scientific">Clonostachys solani</name>
    <dbReference type="NCBI Taxonomy" id="160281"/>
    <lineage>
        <taxon>Eukaryota</taxon>
        <taxon>Fungi</taxon>
        <taxon>Dikarya</taxon>
        <taxon>Ascomycota</taxon>
        <taxon>Pezizomycotina</taxon>
        <taxon>Sordariomycetes</taxon>
        <taxon>Hypocreomycetidae</taxon>
        <taxon>Hypocreales</taxon>
        <taxon>Bionectriaceae</taxon>
        <taxon>Clonostachys</taxon>
    </lineage>
</organism>
<protein>
    <submittedName>
        <fullName evidence="2">Uncharacterized protein</fullName>
    </submittedName>
</protein>
<name>A0A9N9ZBS4_9HYPO</name>
<dbReference type="AlphaFoldDB" id="A0A9N9ZBS4"/>
<feature type="region of interest" description="Disordered" evidence="1">
    <location>
        <begin position="250"/>
        <end position="285"/>
    </location>
</feature>
<proteinExistence type="predicted"/>
<evidence type="ECO:0000256" key="1">
    <source>
        <dbReference type="SAM" id="MobiDB-lite"/>
    </source>
</evidence>
<evidence type="ECO:0000313" key="2">
    <source>
        <dbReference type="EMBL" id="CAH0052400.1"/>
    </source>
</evidence>
<accession>A0A9N9ZBS4</accession>
<feature type="compositionally biased region" description="Acidic residues" evidence="1">
    <location>
        <begin position="253"/>
        <end position="285"/>
    </location>
</feature>
<dbReference type="Proteomes" id="UP000775872">
    <property type="component" value="Unassembled WGS sequence"/>
</dbReference>
<dbReference type="EMBL" id="CABFOC020000044">
    <property type="protein sequence ID" value="CAH0052400.1"/>
    <property type="molecule type" value="Genomic_DNA"/>
</dbReference>
<comment type="caution">
    <text evidence="2">The sequence shown here is derived from an EMBL/GenBank/DDBJ whole genome shotgun (WGS) entry which is preliminary data.</text>
</comment>
<dbReference type="OrthoDB" id="5146531at2759"/>
<gene>
    <name evidence="2" type="ORF">CSOL1703_00015521</name>
</gene>
<sequence length="507" mass="57597">MKIINNGNHVVSTTESSEQTALQPAKTSETAVLVHRGPLKQYADGHAMSGRLRLQVPRFTLCTHADTVGAQATALAQTEKLTVFGMEDMLEFCPQRISQSPCLLDCTALLCQLWIQCFKRREPVSTMFGSKAYGKAIRSLKRAVAGDQLYTVETLGAMMLFYRFMRFSGLYSPAELLPHQLGIRRVIKQIGNPDMKDELHFEVVGAHLFIMYEVIMYHPELMYTEQDYLIQPQDIFNDLDLWASRYSVGGDGQQEEPDDADAGTDDDDSGTDDEEFGTDEDDAGIDDDEDTLLQILGHVFHSNLFRYYRSWLPKLIEIRQDPSRMETRRITFCQKLARVIRKLEATKIWQRYMKLGCITECLAPDFFLGYRFEFASFHIAQLTIQVIMTEVILLRAHYDLGSLGSAPDGDVYKRYLDACARGWLCLPYLHTLDALSTPELLKPLLVTLEPASIEQLSHMLCLDLNWEACGLKNPKDTEGSKAWIHQMAKRMTGRMPQPKKTDSSDDS</sequence>
<keyword evidence="3" id="KW-1185">Reference proteome</keyword>